<evidence type="ECO:0000256" key="2">
    <source>
        <dbReference type="ARBA" id="ARBA00023242"/>
    </source>
</evidence>
<feature type="compositionally biased region" description="Basic and acidic residues" evidence="3">
    <location>
        <begin position="768"/>
        <end position="800"/>
    </location>
</feature>
<accession>A0ABQ8EGS7</accession>
<dbReference type="EMBL" id="JAGKQM010000001">
    <property type="protein sequence ID" value="KAH0940850.1"/>
    <property type="molecule type" value="Genomic_DNA"/>
</dbReference>
<evidence type="ECO:0000313" key="4">
    <source>
        <dbReference type="EMBL" id="KAH0940850.1"/>
    </source>
</evidence>
<protein>
    <submittedName>
        <fullName evidence="4">Uncharacterized protein</fullName>
    </submittedName>
</protein>
<dbReference type="PANTHER" id="PTHR15502">
    <property type="entry name" value="CALCINEURIN-BINDING PROTEIN CABIN 1-RELATED"/>
    <property type="match status" value="1"/>
</dbReference>
<dbReference type="Proteomes" id="UP000824890">
    <property type="component" value="Unassembled WGS sequence"/>
</dbReference>
<sequence length="1754" mass="196954">MGLLRNCMEKLLEVLIAIRDEVSCLSVANLILRHWPSHARALHVKHSIEETDSAPFAPKGIDKLEPRHVRLKFLGKRKVSDKNQDKNAASKKLKKRVQVKLPEASWVALLDTLLGIVHPPCDTAGISADIPITIELDLSTEAVMQGPEKNNHCVEPDSSNVSVKDCNIERESGGQVKEKEPAFSEEHPQERRSTRLERLRNQKPEKAELECDNSKDPSSDILRYLETFVLESGFSRASVGSHCLNKPDPVSEHAVVSNFVKETSENYGAYHMGHLLLEYIASKCEHLLSRDAALKVLELEKLTRHWGLDRKPECSLFLAELYYDLESKGLDIPESPSCMAEVTYHLSKIIESVSLDHAIESTPNPWEKNFPDSSSKSCEGDQTAKEVLDYNKRSFWARYFWLSARLSILEGKKSKALEELFRCLALLDKEGIGESPVLIQLPHCRRIRELNIDRVMHEINLLKIDVLLEKTVPEMMEKELYPECVNLLASLLFPDKDIWTASSLKMEEGISSTELSALEVLIKACQESKAIDVEVYMNCHRRKLQVLLESTGTGEPFLTSNTNLSENWNHLVAEEIKAILVCIAQVKNFLDQLDNSNAVVAPRDCIAGIQSLLLTVMSNIVRHLLSKRDSDSQIADEIEEEQKSCFVDAAIGFCKLQHLDSTISTKCQVSHGFFGESLLSVITLKAILVELIICLHDLLAEYGLCCAGKNCAGEEGSFLRFAIKHLLAVDMKVKSSINSPDGLGHDMGKLCRNEIQSFVADLHVERNENTKTDSKKDDSEGKVIDKEKEELEQENKKIPEDTEEVAEEEKDELELLINNALDQCFFCLYGLNLRVDGSYQDELAAHENTSRGDYQTKEQCVDVFQYILPYAKASSRTGLVKLRRVLRAIKKHFSQPPDDLLVGNVIDTFLDDPDLCEDKLSYEAGSEGFLETITKCVIHSKTLSEYKVSLLHSSVKNGDPLPTPIWMSTAIYIISWLSLRKLVLVINGPALFSRRKEKSLYSRMQICSNMICSIILCALRVGKSLAIFTMRQVLSFAVGTVILVSTCRMEVDLLLNDGSKHINVVGWRKNAALSQRVETSRRRSRRCLLMSLALANSPEQQSEIHELLALVYYDSLQSVVPSYDQRSVLPSKDATWRRFCENSMKHFKKAFAHRQDWSHAFYMGKLSEKLGHPYEISLSYYEQAMTLNPSAVDPVYRMHASRLKLLNACGKQNLEALKVLVSYCFDESIKDTAMTIIGTTTFGSSRQLEEGQDGNLEASYAKTGEGSIQMEGVWHMLYNDSLSALGTCVEGDLKHFHKARYMLAQGLYRRGGSSDLQRAKEELSFCFKSSRSSFTINMWEIDGMVKKGRRKTPGLAGNKKALEVNLPESSRKFITCIRKYLLFYLRLLEETGDVNTLERAFNSLRSDKRFALCVEDLVPVAIGRYINALVASMSQVESGGAKINPDSQLEKIFSLFIEQGSIWPDIRNFPETKDPETSERILYRFLHQYIVSLELDNKVETLETINEKIRKRFKNPKLSNSFSAKVGRHASLAWCRALITSLASITPLVSSAESQAINPSFDFLENRRVLCVDLKSGFWNSSFENPSESQMLEAKWGPVLSKIKNVLIANKVSEENLEMANSLLKGCYSYFRETASVTLPSEINLYFALPRLATAGKLLPGTEGVEVIDLSIPRKLLLWAYTLFHGHCGSISQVVKYMEENTKPKMKRGAATSSVATSVQSGGNNEPEAAPRHVTVMVSDSLGGDSCGSTSAPV</sequence>
<evidence type="ECO:0000256" key="3">
    <source>
        <dbReference type="SAM" id="MobiDB-lite"/>
    </source>
</evidence>
<evidence type="ECO:0000256" key="1">
    <source>
        <dbReference type="ARBA" id="ARBA00004123"/>
    </source>
</evidence>
<comment type="subcellular location">
    <subcellularLocation>
        <location evidence="1">Nucleus</location>
    </subcellularLocation>
</comment>
<keyword evidence="5" id="KW-1185">Reference proteome</keyword>
<reference evidence="4 5" key="1">
    <citation type="submission" date="2021-05" db="EMBL/GenBank/DDBJ databases">
        <title>Genome Assembly of Synthetic Allotetraploid Brassica napus Reveals Homoeologous Exchanges between Subgenomes.</title>
        <authorList>
            <person name="Davis J.T."/>
        </authorList>
    </citation>
    <scope>NUCLEOTIDE SEQUENCE [LARGE SCALE GENOMIC DNA]</scope>
    <source>
        <strain evidence="5">cv. Da-Ae</strain>
        <tissue evidence="4">Seedling</tissue>
    </source>
</reference>
<name>A0ABQ8EGS7_BRANA</name>
<feature type="region of interest" description="Disordered" evidence="3">
    <location>
        <begin position="170"/>
        <end position="216"/>
    </location>
</feature>
<keyword evidence="2" id="KW-0539">Nucleus</keyword>
<gene>
    <name evidence="4" type="ORF">HID58_000487</name>
</gene>
<proteinExistence type="predicted"/>
<dbReference type="InterPro" id="IPR033053">
    <property type="entry name" value="Hir3/CABIN1"/>
</dbReference>
<comment type="caution">
    <text evidence="4">The sequence shown here is derived from an EMBL/GenBank/DDBJ whole genome shotgun (WGS) entry which is preliminary data.</text>
</comment>
<evidence type="ECO:0000313" key="5">
    <source>
        <dbReference type="Proteomes" id="UP000824890"/>
    </source>
</evidence>
<feature type="compositionally biased region" description="Low complexity" evidence="3">
    <location>
        <begin position="1710"/>
        <end position="1719"/>
    </location>
</feature>
<organism evidence="4 5">
    <name type="scientific">Brassica napus</name>
    <name type="common">Rape</name>
    <dbReference type="NCBI Taxonomy" id="3708"/>
    <lineage>
        <taxon>Eukaryota</taxon>
        <taxon>Viridiplantae</taxon>
        <taxon>Streptophyta</taxon>
        <taxon>Embryophyta</taxon>
        <taxon>Tracheophyta</taxon>
        <taxon>Spermatophyta</taxon>
        <taxon>Magnoliopsida</taxon>
        <taxon>eudicotyledons</taxon>
        <taxon>Gunneridae</taxon>
        <taxon>Pentapetalae</taxon>
        <taxon>rosids</taxon>
        <taxon>malvids</taxon>
        <taxon>Brassicales</taxon>
        <taxon>Brassicaceae</taxon>
        <taxon>Brassiceae</taxon>
        <taxon>Brassica</taxon>
    </lineage>
</organism>
<feature type="region of interest" description="Disordered" evidence="3">
    <location>
        <begin position="768"/>
        <end position="805"/>
    </location>
</feature>
<dbReference type="PANTHER" id="PTHR15502:SF7">
    <property type="entry name" value="CALCINEURIN-BINDING PROTEIN CABIN-1"/>
    <property type="match status" value="1"/>
</dbReference>
<feature type="region of interest" description="Disordered" evidence="3">
    <location>
        <begin position="1706"/>
        <end position="1729"/>
    </location>
</feature>